<feature type="region of interest" description="Disordered" evidence="4">
    <location>
        <begin position="367"/>
        <end position="475"/>
    </location>
</feature>
<feature type="compositionally biased region" description="Basic and acidic residues" evidence="4">
    <location>
        <begin position="436"/>
        <end position="445"/>
    </location>
</feature>
<dbReference type="HAMAP" id="MF_03069">
    <property type="entry name" value="Kintoun"/>
    <property type="match status" value="1"/>
</dbReference>
<feature type="compositionally biased region" description="Low complexity" evidence="4">
    <location>
        <begin position="453"/>
        <end position="467"/>
    </location>
</feature>
<evidence type="ECO:0000313" key="7">
    <source>
        <dbReference type="Ensembl" id="ENSMFAP00000027683.2"/>
    </source>
</evidence>
<proteinExistence type="inferred from homology"/>
<comment type="subunit">
    <text evidence="3">Interacts with CFAP300. Interacts with DNAI2 and HSPA1A. Interacts with DYX1C1. Interacts with PIH1D3.</text>
</comment>
<evidence type="ECO:0000256" key="1">
    <source>
        <dbReference type="ARBA" id="ARBA00022490"/>
    </source>
</evidence>
<evidence type="ECO:0000256" key="4">
    <source>
        <dbReference type="SAM" id="MobiDB-lite"/>
    </source>
</evidence>
<accession>A0A2K5VSC2</accession>
<evidence type="ECO:0000259" key="6">
    <source>
        <dbReference type="Pfam" id="PF18201"/>
    </source>
</evidence>
<dbReference type="PANTHER" id="PTHR22997">
    <property type="entry name" value="PIH1 DOMAIN-CONTAINING PROTEIN 1"/>
    <property type="match status" value="1"/>
</dbReference>
<protein>
    <recommendedName>
        <fullName evidence="3">Protein kintoun</fullName>
    </recommendedName>
    <alternativeName>
        <fullName evidence="3">Dynein assembly factor 2, axonemal</fullName>
    </alternativeName>
</protein>
<dbReference type="Proteomes" id="UP000233100">
    <property type="component" value="Chromosome 7"/>
</dbReference>
<dbReference type="Pfam" id="PF08190">
    <property type="entry name" value="PIH1"/>
    <property type="match status" value="1"/>
</dbReference>
<dbReference type="GO" id="GO:0005576">
    <property type="term" value="C:extracellular region"/>
    <property type="evidence" value="ECO:0007669"/>
    <property type="project" value="GOC"/>
</dbReference>
<dbReference type="GO" id="GO:0120293">
    <property type="term" value="C:dynein axonemal particle"/>
    <property type="evidence" value="ECO:0007669"/>
    <property type="project" value="UniProtKB-SubCell"/>
</dbReference>
<dbReference type="VEuPathDB" id="HostDB:ENSMFAG00000045239"/>
<organism evidence="7 8">
    <name type="scientific">Macaca fascicularis</name>
    <name type="common">Crab-eating macaque</name>
    <name type="synonym">Cynomolgus monkey</name>
    <dbReference type="NCBI Taxonomy" id="9541"/>
    <lineage>
        <taxon>Eukaryota</taxon>
        <taxon>Metazoa</taxon>
        <taxon>Chordata</taxon>
        <taxon>Craniata</taxon>
        <taxon>Vertebrata</taxon>
        <taxon>Euteleostomi</taxon>
        <taxon>Mammalia</taxon>
        <taxon>Eutheria</taxon>
        <taxon>Euarchontoglires</taxon>
        <taxon>Primates</taxon>
        <taxon>Haplorrhini</taxon>
        <taxon>Catarrhini</taxon>
        <taxon>Cercopithecidae</taxon>
        <taxon>Cercopithecinae</taxon>
        <taxon>Macaca</taxon>
    </lineage>
</organism>
<feature type="region of interest" description="Disordered" evidence="4">
    <location>
        <begin position="228"/>
        <end position="260"/>
    </location>
</feature>
<dbReference type="PANTHER" id="PTHR22997:SF3">
    <property type="entry name" value="PROTEIN KINTOUN"/>
    <property type="match status" value="1"/>
</dbReference>
<feature type="domain" description="PIH1 N-terminal" evidence="5">
    <location>
        <begin position="43"/>
        <end position="207"/>
    </location>
</feature>
<dbReference type="GO" id="GO:0060285">
    <property type="term" value="P:cilium-dependent cell motility"/>
    <property type="evidence" value="ECO:0007669"/>
    <property type="project" value="UniProtKB-UniRule"/>
</dbReference>
<dbReference type="GeneTree" id="ENSGT00510000048466"/>
<evidence type="ECO:0000256" key="3">
    <source>
        <dbReference type="HAMAP-Rule" id="MF_03069"/>
    </source>
</evidence>
<dbReference type="GO" id="GO:0070286">
    <property type="term" value="P:axonemal dynein complex assembly"/>
    <property type="evidence" value="ECO:0007669"/>
    <property type="project" value="UniProtKB-UniRule"/>
</dbReference>
<comment type="subcellular location">
    <subcellularLocation>
        <location evidence="3">Cytoplasm</location>
    </subcellularLocation>
    <subcellularLocation>
        <location evidence="2">Dynein axonemal particle</location>
    </subcellularLocation>
    <text evidence="3">Localizes in the apical cytoplasm around the gamma-tubulin-positive pericentriolar region, not in the cilia.</text>
</comment>
<feature type="compositionally biased region" description="Basic and acidic residues" evidence="4">
    <location>
        <begin position="492"/>
        <end position="513"/>
    </location>
</feature>
<feature type="region of interest" description="Disordered" evidence="4">
    <location>
        <begin position="490"/>
        <end position="526"/>
    </location>
</feature>
<sequence>MAKAEASSSLEDLDLSGEEVQRLTSAFQDPEFRRMFSQYAEELTNPENRRRYEAEITALERERGVEVRFVHPEPGHVLRTSLDGTRRCFVNVCSNALVGAPSSRPGSDDDPGAAPGSHWSLPYSLAPGREYAGRNSSRYMVYDVVFHPDALALARRHEGFRQMLDATALEAVEKQFGVKLDRRNAKTLKAKYKGTPEAAVLRTPLPGVILARPEEEPKGPLPDFPYPYQYPATSGNSATHGPRAPSPPEAALQSAPTEPRYSVVQRHHVDLQDYRCSRDSAPSPVPHELVVTIELPLLRSAAQAALEVTGKLLCLDSRKPDYRLRLSLPYPVDDGRGKAQFNKARRQLVVTLPVVLPAARRDPAVAGAVAAATPEESLDPSGTDGQACTSVHEGEAGPVGSPAEDGGRDTCVAGAASSGVTTVGDPKVASPPAGAGEERIPKPGEQDLSTHAGSPPGSVEEPSPGGENSPGGGGSLCTSCRGLAWESYAGRESARGDTGVETRAESEGKRCEPSARAMGGPGTESGEPLCPPLLCNQDKETLTLLIQVPRIQPQSLQGDLNPLWYKLRFSTQDLVYSFFLQFAPENKLSTTEPVISISSNNAVIELAKSPESHGHWREWYYGVNNDSLELQECGNSDQLQGKEERVNEESRLTKKEYIEHCNTSTTDSDSSIAVKALQIDSFGSVTCFQQESLDVSQMILGKSQQPESKMQSEFIKEKSATCSNEEKDNLNESIITEEKETDGDHLSSLLNKTTVHNISGFDSIKETNMQDGSVQVIKDHVTNCAFNFQNSLLYDLD</sequence>
<dbReference type="InterPro" id="IPR012981">
    <property type="entry name" value="PIH1_N"/>
</dbReference>
<gene>
    <name evidence="3 7" type="primary">DNAAF2</name>
    <name evidence="3" type="synonym">KTU</name>
</gene>
<dbReference type="InterPro" id="IPR041442">
    <property type="entry name" value="PIH1D1/2/3_CS-like"/>
</dbReference>
<evidence type="ECO:0000256" key="2">
    <source>
        <dbReference type="ARBA" id="ARBA00024190"/>
    </source>
</evidence>
<dbReference type="Pfam" id="PF18201">
    <property type="entry name" value="PIH1_CS"/>
    <property type="match status" value="1"/>
</dbReference>
<feature type="region of interest" description="Disordered" evidence="4">
    <location>
        <begin position="100"/>
        <end position="119"/>
    </location>
</feature>
<keyword evidence="8" id="KW-1185">Reference proteome</keyword>
<dbReference type="AlphaFoldDB" id="A0A2K5VSC2"/>
<dbReference type="InterPro" id="IPR034727">
    <property type="entry name" value="Kintoun"/>
</dbReference>
<reference evidence="7" key="2">
    <citation type="submission" date="2025-08" db="UniProtKB">
        <authorList>
            <consortium name="Ensembl"/>
        </authorList>
    </citation>
    <scope>IDENTIFICATION</scope>
</reference>
<evidence type="ECO:0000313" key="8">
    <source>
        <dbReference type="Proteomes" id="UP000233100"/>
    </source>
</evidence>
<keyword evidence="1 3" id="KW-0963">Cytoplasm</keyword>
<dbReference type="InterPro" id="IPR050734">
    <property type="entry name" value="PIH1/Kintoun_subfamily"/>
</dbReference>
<name>A0A2K5VSC2_MACFA</name>
<dbReference type="Ensembl" id="ENSMFAT00000001869.2">
    <property type="protein sequence ID" value="ENSMFAP00000027683.2"/>
    <property type="gene ID" value="ENSMFAG00000045239.2"/>
</dbReference>
<comment type="similarity">
    <text evidence="3">Belongs to the PIH1 family. Kintoun subfamily.</text>
</comment>
<dbReference type="GO" id="GO:0003351">
    <property type="term" value="P:epithelial cilium movement involved in extracellular fluid movement"/>
    <property type="evidence" value="ECO:0007669"/>
    <property type="project" value="TreeGrafter"/>
</dbReference>
<reference evidence="7" key="3">
    <citation type="submission" date="2025-09" db="UniProtKB">
        <authorList>
            <consortium name="Ensembl"/>
        </authorList>
    </citation>
    <scope>IDENTIFICATION</scope>
</reference>
<feature type="domain" description="PIH1D1/2/3 CS-like" evidence="6">
    <location>
        <begin position="256"/>
        <end position="355"/>
    </location>
</feature>
<evidence type="ECO:0000259" key="5">
    <source>
        <dbReference type="Pfam" id="PF08190"/>
    </source>
</evidence>
<dbReference type="Bgee" id="ENSMFAG00000045239">
    <property type="expression patterns" value="Expressed in skeletal muscle tissue and 13 other cell types or tissues"/>
</dbReference>
<reference evidence="7 8" key="1">
    <citation type="submission" date="2013-03" db="EMBL/GenBank/DDBJ databases">
        <authorList>
            <person name="Warren W."/>
            <person name="Wilson R.K."/>
        </authorList>
    </citation>
    <scope>NUCLEOTIDE SEQUENCE</scope>
</reference>
<comment type="function">
    <text evidence="3">Required for cytoplasmic pre-assembly of axonemal dyneins, thereby playing a central role in motility in cilia and flagella. Involved in pre-assembly of dynein arm complexes in the cytoplasm before intraflagellar transport loads them for the ciliary compartment.</text>
</comment>